<organism evidence="1 2">
    <name type="scientific">Campylobacter majalis</name>
    <dbReference type="NCBI Taxonomy" id="2790656"/>
    <lineage>
        <taxon>Bacteria</taxon>
        <taxon>Pseudomonadati</taxon>
        <taxon>Campylobacterota</taxon>
        <taxon>Epsilonproteobacteria</taxon>
        <taxon>Campylobacterales</taxon>
        <taxon>Campylobacteraceae</taxon>
        <taxon>Campylobacter</taxon>
    </lineage>
</organism>
<protein>
    <recommendedName>
        <fullName evidence="3">Periplasmic protein</fullName>
    </recommendedName>
</protein>
<dbReference type="Proteomes" id="UP000789803">
    <property type="component" value="Unassembled WGS sequence"/>
</dbReference>
<evidence type="ECO:0000313" key="2">
    <source>
        <dbReference type="Proteomes" id="UP000789803"/>
    </source>
</evidence>
<reference evidence="1 2" key="1">
    <citation type="submission" date="2020-11" db="EMBL/GenBank/DDBJ databases">
        <authorList>
            <person name="Peeters C."/>
        </authorList>
    </citation>
    <scope>NUCLEOTIDE SEQUENCE [LARGE SCALE GENOMIC DNA]</scope>
    <source>
        <strain evidence="1 2">LMG 7974</strain>
    </source>
</reference>
<proteinExistence type="predicted"/>
<dbReference type="EMBL" id="CAJHOF010000002">
    <property type="protein sequence ID" value="CAD7287421.1"/>
    <property type="molecule type" value="Genomic_DNA"/>
</dbReference>
<keyword evidence="2" id="KW-1185">Reference proteome</keyword>
<name>A0ABN7K4F0_9BACT</name>
<evidence type="ECO:0008006" key="3">
    <source>
        <dbReference type="Google" id="ProtNLM"/>
    </source>
</evidence>
<dbReference type="RefSeq" id="WP_229932122.1">
    <property type="nucleotide sequence ID" value="NZ_CAJHOF010000002.1"/>
</dbReference>
<comment type="caution">
    <text evidence="1">The sequence shown here is derived from an EMBL/GenBank/DDBJ whole genome shotgun (WGS) entry which is preliminary data.</text>
</comment>
<evidence type="ECO:0000313" key="1">
    <source>
        <dbReference type="EMBL" id="CAD7287421.1"/>
    </source>
</evidence>
<accession>A0ABN7K4F0</accession>
<gene>
    <name evidence="1" type="ORF">LMG7974_00300</name>
</gene>
<sequence>MKKYTLLAVVVLLLLVLGVICVALFKFANQTNPEPLLTENFTENLNKTNVNKNKSWMSELANVTKKDYSLAANEIYIEYARPIKEQSKTAYQLNINKNDIYSMFCVTQTLRNANVDFMVVKDGVQSLIFLNTTDSEILSKIITELRNFNIQSNVTEVRL</sequence>